<gene>
    <name evidence="6" type="ORF">J2Y69_000813</name>
</gene>
<dbReference type="Pfam" id="PF01418">
    <property type="entry name" value="HTH_6"/>
    <property type="match status" value="1"/>
</dbReference>
<dbReference type="PROSITE" id="PS51071">
    <property type="entry name" value="HTH_RPIR"/>
    <property type="match status" value="1"/>
</dbReference>
<dbReference type="Gene3D" id="3.40.50.10490">
    <property type="entry name" value="Glucose-6-phosphate isomerase like protein, domain 1"/>
    <property type="match status" value="1"/>
</dbReference>
<dbReference type="PANTHER" id="PTHR30514">
    <property type="entry name" value="GLUCOKINASE"/>
    <property type="match status" value="1"/>
</dbReference>
<protein>
    <submittedName>
        <fullName evidence="6">DNA-binding MurR/RpiR family transcriptional regulator</fullName>
    </submittedName>
</protein>
<keyword evidence="3" id="KW-0804">Transcription</keyword>
<dbReference type="Gene3D" id="1.10.10.10">
    <property type="entry name" value="Winged helix-like DNA-binding domain superfamily/Winged helix DNA-binding domain"/>
    <property type="match status" value="1"/>
</dbReference>
<name>A0ABU1S9F2_9MICO</name>
<dbReference type="RefSeq" id="WP_310017827.1">
    <property type="nucleotide sequence ID" value="NZ_JAVDUM010000003.1"/>
</dbReference>
<evidence type="ECO:0000256" key="2">
    <source>
        <dbReference type="ARBA" id="ARBA00023125"/>
    </source>
</evidence>
<dbReference type="InterPro" id="IPR046348">
    <property type="entry name" value="SIS_dom_sf"/>
</dbReference>
<dbReference type="SUPFAM" id="SSF53697">
    <property type="entry name" value="SIS domain"/>
    <property type="match status" value="1"/>
</dbReference>
<proteinExistence type="predicted"/>
<keyword evidence="7" id="KW-1185">Reference proteome</keyword>
<accession>A0ABU1S9F2</accession>
<keyword evidence="2 6" id="KW-0238">DNA-binding</keyword>
<dbReference type="PANTHER" id="PTHR30514:SF1">
    <property type="entry name" value="HTH-TYPE TRANSCRIPTIONAL REGULATOR HEXR-RELATED"/>
    <property type="match status" value="1"/>
</dbReference>
<dbReference type="EMBL" id="JAVDUM010000003">
    <property type="protein sequence ID" value="MDR6866221.1"/>
    <property type="molecule type" value="Genomic_DNA"/>
</dbReference>
<organism evidence="6 7">
    <name type="scientific">Microbacterium resistens</name>
    <dbReference type="NCBI Taxonomy" id="156977"/>
    <lineage>
        <taxon>Bacteria</taxon>
        <taxon>Bacillati</taxon>
        <taxon>Actinomycetota</taxon>
        <taxon>Actinomycetes</taxon>
        <taxon>Micrococcales</taxon>
        <taxon>Microbacteriaceae</taxon>
        <taxon>Microbacterium</taxon>
    </lineage>
</organism>
<keyword evidence="1" id="KW-0805">Transcription regulation</keyword>
<evidence type="ECO:0000256" key="3">
    <source>
        <dbReference type="ARBA" id="ARBA00023163"/>
    </source>
</evidence>
<sequence length="282" mass="30399">MNGVLVRLREVSGDVGAAEQRAVEFILDNAEYVMRHPLNEVSEACEVGEATIIRLCRRVELTGFRELRMALAQDQVGETAPAIHEDVLHTDDDATLLAKVFASFANALADTLSVVDIEQFSRAVETVSVARSINFFGFGASGATAESAHFRFMRLGMPSYVLTDVAAQLSRVTMLGPGDVVVAISHSGHTRDLVFAVESARAKGATVIAVTQYGRNELASSADLTLSTSSVETAFRSEAMASRVAQHTLLDALFVAVSLPRSEQVIAAIEENHRLIEALHDN</sequence>
<dbReference type="InterPro" id="IPR036388">
    <property type="entry name" value="WH-like_DNA-bd_sf"/>
</dbReference>
<dbReference type="CDD" id="cd05013">
    <property type="entry name" value="SIS_RpiR"/>
    <property type="match status" value="1"/>
</dbReference>
<dbReference type="InterPro" id="IPR001347">
    <property type="entry name" value="SIS_dom"/>
</dbReference>
<dbReference type="SUPFAM" id="SSF46689">
    <property type="entry name" value="Homeodomain-like"/>
    <property type="match status" value="1"/>
</dbReference>
<evidence type="ECO:0000259" key="4">
    <source>
        <dbReference type="PROSITE" id="PS51071"/>
    </source>
</evidence>
<dbReference type="InterPro" id="IPR035472">
    <property type="entry name" value="RpiR-like_SIS"/>
</dbReference>
<dbReference type="InterPro" id="IPR009057">
    <property type="entry name" value="Homeodomain-like_sf"/>
</dbReference>
<dbReference type="Pfam" id="PF01380">
    <property type="entry name" value="SIS"/>
    <property type="match status" value="1"/>
</dbReference>
<dbReference type="InterPro" id="IPR000281">
    <property type="entry name" value="HTH_RpiR"/>
</dbReference>
<dbReference type="Proteomes" id="UP001259347">
    <property type="component" value="Unassembled WGS sequence"/>
</dbReference>
<evidence type="ECO:0000259" key="5">
    <source>
        <dbReference type="PROSITE" id="PS51464"/>
    </source>
</evidence>
<comment type="caution">
    <text evidence="6">The sequence shown here is derived from an EMBL/GenBank/DDBJ whole genome shotgun (WGS) entry which is preliminary data.</text>
</comment>
<feature type="domain" description="SIS" evidence="5">
    <location>
        <begin position="123"/>
        <end position="263"/>
    </location>
</feature>
<dbReference type="InterPro" id="IPR047640">
    <property type="entry name" value="RpiR-like"/>
</dbReference>
<dbReference type="PROSITE" id="PS51464">
    <property type="entry name" value="SIS"/>
    <property type="match status" value="1"/>
</dbReference>
<evidence type="ECO:0000256" key="1">
    <source>
        <dbReference type="ARBA" id="ARBA00023015"/>
    </source>
</evidence>
<evidence type="ECO:0000313" key="7">
    <source>
        <dbReference type="Proteomes" id="UP001259347"/>
    </source>
</evidence>
<dbReference type="GO" id="GO:0003677">
    <property type="term" value="F:DNA binding"/>
    <property type="evidence" value="ECO:0007669"/>
    <property type="project" value="UniProtKB-KW"/>
</dbReference>
<evidence type="ECO:0000313" key="6">
    <source>
        <dbReference type="EMBL" id="MDR6866221.1"/>
    </source>
</evidence>
<reference evidence="6 7" key="1">
    <citation type="submission" date="2023-07" db="EMBL/GenBank/DDBJ databases">
        <title>Sorghum-associated microbial communities from plants grown in Nebraska, USA.</title>
        <authorList>
            <person name="Schachtman D."/>
        </authorList>
    </citation>
    <scope>NUCLEOTIDE SEQUENCE [LARGE SCALE GENOMIC DNA]</scope>
    <source>
        <strain evidence="6 7">2980</strain>
    </source>
</reference>
<feature type="domain" description="HTH rpiR-type" evidence="4">
    <location>
        <begin position="2"/>
        <end position="78"/>
    </location>
</feature>